<organism evidence="1 2">
    <name type="scientific">Ficus carica</name>
    <name type="common">Common fig</name>
    <dbReference type="NCBI Taxonomy" id="3494"/>
    <lineage>
        <taxon>Eukaryota</taxon>
        <taxon>Viridiplantae</taxon>
        <taxon>Streptophyta</taxon>
        <taxon>Embryophyta</taxon>
        <taxon>Tracheophyta</taxon>
        <taxon>Spermatophyta</taxon>
        <taxon>Magnoliopsida</taxon>
        <taxon>eudicotyledons</taxon>
        <taxon>Gunneridae</taxon>
        <taxon>Pentapetalae</taxon>
        <taxon>rosids</taxon>
        <taxon>fabids</taxon>
        <taxon>Rosales</taxon>
        <taxon>Moraceae</taxon>
        <taxon>Ficeae</taxon>
        <taxon>Ficus</taxon>
    </lineage>
</organism>
<dbReference type="Gene3D" id="3.20.20.70">
    <property type="entry name" value="Aldolase class I"/>
    <property type="match status" value="1"/>
</dbReference>
<keyword evidence="2" id="KW-1185">Reference proteome</keyword>
<reference evidence="1" key="1">
    <citation type="submission" date="2023-07" db="EMBL/GenBank/DDBJ databases">
        <title>draft genome sequence of fig (Ficus carica).</title>
        <authorList>
            <person name="Takahashi T."/>
            <person name="Nishimura K."/>
        </authorList>
    </citation>
    <scope>NUCLEOTIDE SEQUENCE</scope>
</reference>
<dbReference type="EMBL" id="BTGU01000007">
    <property type="protein sequence ID" value="GMN38143.1"/>
    <property type="molecule type" value="Genomic_DNA"/>
</dbReference>
<dbReference type="Pfam" id="PF01487">
    <property type="entry name" value="DHquinase_I"/>
    <property type="match status" value="1"/>
</dbReference>
<proteinExistence type="predicted"/>
<dbReference type="GO" id="GO:0004764">
    <property type="term" value="F:shikimate 3-dehydrogenase (NADP+) activity"/>
    <property type="evidence" value="ECO:0007669"/>
    <property type="project" value="InterPro"/>
</dbReference>
<dbReference type="InterPro" id="IPR001381">
    <property type="entry name" value="DHquinase_I"/>
</dbReference>
<dbReference type="SUPFAM" id="SSF51569">
    <property type="entry name" value="Aldolase"/>
    <property type="match status" value="1"/>
</dbReference>
<dbReference type="InterPro" id="IPR013785">
    <property type="entry name" value="Aldolase_TIM"/>
</dbReference>
<dbReference type="InterPro" id="IPR022893">
    <property type="entry name" value="Shikimate_DH_fam"/>
</dbReference>
<dbReference type="PANTHER" id="PTHR21089">
    <property type="entry name" value="SHIKIMATE DEHYDROGENASE"/>
    <property type="match status" value="1"/>
</dbReference>
<dbReference type="PANTHER" id="PTHR21089:SF7">
    <property type="entry name" value="BIFUNCTIONAL 3-DEHYDROQUINATE DEHYDRATASE_SHIKIMATE DEHYDROGENASE, CHLOROPLASTIC-LIKE ISOFORM X1"/>
    <property type="match status" value="1"/>
</dbReference>
<accession>A0AA88A2W2</accession>
<name>A0AA88A2W2_FICCA</name>
<dbReference type="GO" id="GO:0003855">
    <property type="term" value="F:3-dehydroquinate dehydratase activity"/>
    <property type="evidence" value="ECO:0007669"/>
    <property type="project" value="InterPro"/>
</dbReference>
<dbReference type="GO" id="GO:0019632">
    <property type="term" value="P:shikimate metabolic process"/>
    <property type="evidence" value="ECO:0007669"/>
    <property type="project" value="TreeGrafter"/>
</dbReference>
<comment type="caution">
    <text evidence="1">The sequence shown here is derived from an EMBL/GenBank/DDBJ whole genome shotgun (WGS) entry which is preliminary data.</text>
</comment>
<dbReference type="AlphaFoldDB" id="A0AA88A2W2"/>
<evidence type="ECO:0000313" key="2">
    <source>
        <dbReference type="Proteomes" id="UP001187192"/>
    </source>
</evidence>
<gene>
    <name evidence="1" type="ORF">TIFTF001_007370</name>
</gene>
<sequence>MAFQKNLLVCAPISCGSVEETLASMEKAKAEGADLVELRLDSMSFSHISQLHYLITQRSLPTILSLRYGGLKVGGI</sequence>
<dbReference type="GO" id="GO:0009423">
    <property type="term" value="P:chorismate biosynthetic process"/>
    <property type="evidence" value="ECO:0007669"/>
    <property type="project" value="TreeGrafter"/>
</dbReference>
<protein>
    <recommendedName>
        <fullName evidence="3">3-dehydroquinate dehydratase</fullName>
    </recommendedName>
</protein>
<dbReference type="Proteomes" id="UP001187192">
    <property type="component" value="Unassembled WGS sequence"/>
</dbReference>
<evidence type="ECO:0008006" key="3">
    <source>
        <dbReference type="Google" id="ProtNLM"/>
    </source>
</evidence>
<evidence type="ECO:0000313" key="1">
    <source>
        <dbReference type="EMBL" id="GMN38143.1"/>
    </source>
</evidence>